<keyword evidence="4" id="KW-1185">Reference proteome</keyword>
<keyword evidence="3" id="KW-0418">Kinase</keyword>
<dbReference type="CDD" id="cd01948">
    <property type="entry name" value="EAL"/>
    <property type="match status" value="1"/>
</dbReference>
<dbReference type="Proteomes" id="UP000635606">
    <property type="component" value="Unassembled WGS sequence"/>
</dbReference>
<dbReference type="InterPro" id="IPR001633">
    <property type="entry name" value="EAL_dom"/>
</dbReference>
<dbReference type="InterPro" id="IPR013976">
    <property type="entry name" value="HDOD"/>
</dbReference>
<dbReference type="InterPro" id="IPR035919">
    <property type="entry name" value="EAL_sf"/>
</dbReference>
<dbReference type="PROSITE" id="PS50883">
    <property type="entry name" value="EAL"/>
    <property type="match status" value="1"/>
</dbReference>
<dbReference type="PANTHER" id="PTHR33525">
    <property type="match status" value="1"/>
</dbReference>
<dbReference type="PANTHER" id="PTHR33525:SF4">
    <property type="entry name" value="CYCLIC DI-GMP PHOSPHODIESTERASE CDGJ"/>
    <property type="match status" value="1"/>
</dbReference>
<dbReference type="Pfam" id="PF08668">
    <property type="entry name" value="HDOD"/>
    <property type="match status" value="1"/>
</dbReference>
<dbReference type="AlphaFoldDB" id="A0A8J3ZX94"/>
<protein>
    <submittedName>
        <fullName evidence="3">Histidine kinase</fullName>
    </submittedName>
</protein>
<evidence type="ECO:0000259" key="1">
    <source>
        <dbReference type="PROSITE" id="PS50883"/>
    </source>
</evidence>
<comment type="caution">
    <text evidence="3">The sequence shown here is derived from an EMBL/GenBank/DDBJ whole genome shotgun (WGS) entry which is preliminary data.</text>
</comment>
<gene>
    <name evidence="3" type="primary">yuxH_3</name>
    <name evidence="3" type="ORF">Voc01_047650</name>
</gene>
<proteinExistence type="predicted"/>
<feature type="domain" description="EAL" evidence="1">
    <location>
        <begin position="1"/>
        <end position="216"/>
    </location>
</feature>
<evidence type="ECO:0000259" key="2">
    <source>
        <dbReference type="PROSITE" id="PS51833"/>
    </source>
</evidence>
<dbReference type="SUPFAM" id="SSF109604">
    <property type="entry name" value="HD-domain/PDEase-like"/>
    <property type="match status" value="1"/>
</dbReference>
<dbReference type="PIRSF" id="PIRSF003180">
    <property type="entry name" value="DiGMPpdiest_YuxH"/>
    <property type="match status" value="1"/>
</dbReference>
<feature type="domain" description="HDOD" evidence="2">
    <location>
        <begin position="210"/>
        <end position="392"/>
    </location>
</feature>
<sequence length="411" mass="44062">MTLVTEAAGASGLVHIGRQPIHDRTGAIVAYELLFRGARTAVAATKFDAYATTQVILTAFQEFGLEQIVGDRRCLLNMTREFLVGDLPLPFEPDRVVLEVLETVEIDEEVIAGVATLAARGFKIALDDFVWGSGHERLLGLASYVKLDVLGVPLPEVRKALDDVRRYPHIQVLAERIEEQDQLDALMAMGFDFFQGHIFARPQTLTAVSVNPSRLRRLELFTALSAADTDIDEVVPIVTADPALSFRVLQATNSAAIGLTRKVSSVREAVTVLGADRIRQWVVLLMASDVAEASPEQLAGTLTRARLCQLVARHAGAPIDAAFTVGLLSGVADLVAEPIEELVPRLPVTPEIAAALTGGSGRLGAVLALVRAYERSDLPALAVSPMSASELARAYLSAVGWSEAALAGIMK</sequence>
<keyword evidence="3" id="KW-0808">Transferase</keyword>
<dbReference type="Gene3D" id="3.20.20.450">
    <property type="entry name" value="EAL domain"/>
    <property type="match status" value="1"/>
</dbReference>
<dbReference type="InterPro" id="IPR052340">
    <property type="entry name" value="RNase_Y/CdgJ"/>
</dbReference>
<dbReference type="EMBL" id="BOPH01000069">
    <property type="protein sequence ID" value="GIJ69848.1"/>
    <property type="molecule type" value="Genomic_DNA"/>
</dbReference>
<dbReference type="InterPro" id="IPR014408">
    <property type="entry name" value="dGMP_Pdiesterase_EAL/HD-GYP"/>
</dbReference>
<dbReference type="Gene3D" id="1.10.3210.10">
    <property type="entry name" value="Hypothetical protein af1432"/>
    <property type="match status" value="1"/>
</dbReference>
<dbReference type="Pfam" id="PF00563">
    <property type="entry name" value="EAL"/>
    <property type="match status" value="1"/>
</dbReference>
<evidence type="ECO:0000313" key="3">
    <source>
        <dbReference type="EMBL" id="GIJ69848.1"/>
    </source>
</evidence>
<accession>A0A8J3ZX94</accession>
<dbReference type="GO" id="GO:0016301">
    <property type="term" value="F:kinase activity"/>
    <property type="evidence" value="ECO:0007669"/>
    <property type="project" value="UniProtKB-KW"/>
</dbReference>
<dbReference type="PROSITE" id="PS51833">
    <property type="entry name" value="HDOD"/>
    <property type="match status" value="1"/>
</dbReference>
<dbReference type="SUPFAM" id="SSF141868">
    <property type="entry name" value="EAL domain-like"/>
    <property type="match status" value="1"/>
</dbReference>
<name>A0A8J3ZX94_9ACTN</name>
<organism evidence="3 4">
    <name type="scientific">Virgisporangium ochraceum</name>
    <dbReference type="NCBI Taxonomy" id="65505"/>
    <lineage>
        <taxon>Bacteria</taxon>
        <taxon>Bacillati</taxon>
        <taxon>Actinomycetota</taxon>
        <taxon>Actinomycetes</taxon>
        <taxon>Micromonosporales</taxon>
        <taxon>Micromonosporaceae</taxon>
        <taxon>Virgisporangium</taxon>
    </lineage>
</organism>
<dbReference type="SMART" id="SM00052">
    <property type="entry name" value="EAL"/>
    <property type="match status" value="1"/>
</dbReference>
<evidence type="ECO:0000313" key="4">
    <source>
        <dbReference type="Proteomes" id="UP000635606"/>
    </source>
</evidence>
<reference evidence="3" key="1">
    <citation type="submission" date="2021-01" db="EMBL/GenBank/DDBJ databases">
        <title>Whole genome shotgun sequence of Virgisporangium ochraceum NBRC 16418.</title>
        <authorList>
            <person name="Komaki H."/>
            <person name="Tamura T."/>
        </authorList>
    </citation>
    <scope>NUCLEOTIDE SEQUENCE</scope>
    <source>
        <strain evidence="3">NBRC 16418</strain>
    </source>
</reference>